<name>H8L4B1_FRAAD</name>
<keyword evidence="1 2" id="KW-0812">Transmembrane</keyword>
<dbReference type="CDD" id="cd06971">
    <property type="entry name" value="PgpA"/>
    <property type="match status" value="1"/>
</dbReference>
<keyword evidence="1" id="KW-0595">Phospholipid degradation</keyword>
<dbReference type="PANTHER" id="PTHR36305:SF1">
    <property type="entry name" value="PHOSPHATIDYLGLYCEROPHOSPHATASE A"/>
    <property type="match status" value="1"/>
</dbReference>
<dbReference type="GO" id="GO:0009395">
    <property type="term" value="P:phospholipid catabolic process"/>
    <property type="evidence" value="ECO:0007669"/>
    <property type="project" value="UniProtKB-KW"/>
</dbReference>
<keyword evidence="2" id="KW-1133">Transmembrane helix</keyword>
<keyword evidence="1" id="KW-0479">Metal-binding</keyword>
<protein>
    <recommendedName>
        <fullName evidence="1">Phosphatidylglycerophosphatase A</fullName>
        <ecNumber evidence="1">3.1.3.27</ecNumber>
    </recommendedName>
    <alternativeName>
        <fullName evidence="1">Phosphatidylglycerolphosphate phosphatase A</fullName>
    </alternativeName>
</protein>
<evidence type="ECO:0000313" key="5">
    <source>
        <dbReference type="Proteomes" id="UP000005234"/>
    </source>
</evidence>
<dbReference type="Proteomes" id="UP000005234">
    <property type="component" value="Chromosome"/>
</dbReference>
<dbReference type="HOGENOM" id="CLU_103734_0_1_6"/>
<feature type="domain" description="YutG/PgpA" evidence="3">
    <location>
        <begin position="25"/>
        <end position="165"/>
    </location>
</feature>
<dbReference type="KEGG" id="fau:Fraau_0457"/>
<dbReference type="PANTHER" id="PTHR36305">
    <property type="entry name" value="PHOSPHATIDYLGLYCEROPHOSPHATASE A"/>
    <property type="match status" value="1"/>
</dbReference>
<dbReference type="eggNOG" id="COG1267">
    <property type="taxonomic scope" value="Bacteria"/>
</dbReference>
<keyword evidence="1" id="KW-0460">Magnesium</keyword>
<proteinExistence type="predicted"/>
<gene>
    <name evidence="4" type="ordered locus">Fraau_0457</name>
</gene>
<keyword evidence="1" id="KW-1003">Cell membrane</keyword>
<accession>H8L4B1</accession>
<dbReference type="GO" id="GO:0006655">
    <property type="term" value="P:phosphatidylglycerol biosynthetic process"/>
    <property type="evidence" value="ECO:0007669"/>
    <property type="project" value="UniProtKB-UniPathway"/>
</dbReference>
<keyword evidence="1" id="KW-0378">Hydrolase</keyword>
<dbReference type="GO" id="GO:0046872">
    <property type="term" value="F:metal ion binding"/>
    <property type="evidence" value="ECO:0007669"/>
    <property type="project" value="UniProtKB-KW"/>
</dbReference>
<comment type="subcellular location">
    <subcellularLocation>
        <location evidence="1">Cell inner membrane</location>
        <topology evidence="1">Multi-pass membrane protein</topology>
    </subcellularLocation>
</comment>
<sequence>MTIGRERLQLTPAQRRDLMASPAGWLATGFGSGLAPVAQGTVGSAVSLLPWLWLRHCSLTNYLLLLLAGCLLGCWACSVAGRRLGVDDHRALVWDEFIGQWLALLPVLDQPGWWWPLAGFGLFRLFDAGKPWPVSWLDRHLKGGVGVMLDDVAAGALAALVLWGLVRWLG</sequence>
<dbReference type="STRING" id="767434.Fraau_0457"/>
<comment type="cofactor">
    <cofactor evidence="1">
        <name>Mg(2+)</name>
        <dbReference type="ChEBI" id="CHEBI:18420"/>
    </cofactor>
</comment>
<dbReference type="RefSeq" id="WP_014401950.1">
    <property type="nucleotide sequence ID" value="NC_017033.1"/>
</dbReference>
<dbReference type="EC" id="3.1.3.27" evidence="1"/>
<dbReference type="UniPathway" id="UPA00084">
    <property type="reaction ID" value="UER00504"/>
</dbReference>
<dbReference type="GO" id="GO:0005886">
    <property type="term" value="C:plasma membrane"/>
    <property type="evidence" value="ECO:0007669"/>
    <property type="project" value="UniProtKB-SubCell"/>
</dbReference>
<keyword evidence="1 2" id="KW-0472">Membrane</keyword>
<keyword evidence="1" id="KW-0442">Lipid degradation</keyword>
<dbReference type="PIRSF" id="PIRSF006162">
    <property type="entry name" value="PgpA"/>
    <property type="match status" value="1"/>
</dbReference>
<feature type="transmembrane region" description="Helical" evidence="2">
    <location>
        <begin position="101"/>
        <end position="123"/>
    </location>
</feature>
<dbReference type="InterPro" id="IPR036681">
    <property type="entry name" value="PgpA-like_sf"/>
</dbReference>
<dbReference type="InterPro" id="IPR007686">
    <property type="entry name" value="YutG/PgpA"/>
</dbReference>
<comment type="pathway">
    <text evidence="1">Phospholipid metabolism; phosphatidylglycerol biosynthesis; phosphatidylglycerol from CDP-diacylglycerol: step 2/2.</text>
</comment>
<comment type="function">
    <text evidence="1">Lipid phosphatase which dephosphorylates phosphatidylglycerophosphate (PGP) to phosphatidylglycerol (PG).</text>
</comment>
<dbReference type="GO" id="GO:0008962">
    <property type="term" value="F:phosphatidylglycerophosphatase activity"/>
    <property type="evidence" value="ECO:0007669"/>
    <property type="project" value="UniProtKB-EC"/>
</dbReference>
<dbReference type="AlphaFoldDB" id="H8L4B1"/>
<reference evidence="4" key="1">
    <citation type="submission" date="2012-02" db="EMBL/GenBank/DDBJ databases">
        <title>The complete genome of Frateuria aurantia DSM 6220.</title>
        <authorList>
            <consortium name="US DOE Joint Genome Institute (JGI-PGF)"/>
            <person name="Lucas S."/>
            <person name="Copeland A."/>
            <person name="Lapidus A."/>
            <person name="Glavina del Rio T."/>
            <person name="Dalin E."/>
            <person name="Tice H."/>
            <person name="Bruce D."/>
            <person name="Goodwin L."/>
            <person name="Pitluck S."/>
            <person name="Peters L."/>
            <person name="Ovchinnikova G."/>
            <person name="Teshima H."/>
            <person name="Kyrpides N."/>
            <person name="Mavromatis K."/>
            <person name="Ivanova N."/>
            <person name="Brettin T."/>
            <person name="Detter J.C."/>
            <person name="Han C."/>
            <person name="Larimer F."/>
            <person name="Land M."/>
            <person name="Hauser L."/>
            <person name="Markowitz V."/>
            <person name="Cheng J.-F."/>
            <person name="Hugenholtz P."/>
            <person name="Woyke T."/>
            <person name="Wu D."/>
            <person name="Brambilla E."/>
            <person name="Klenk H.-P."/>
            <person name="Eisen J.A."/>
        </authorList>
    </citation>
    <scope>NUCLEOTIDE SEQUENCE</scope>
    <source>
        <strain evidence="4">DSM 6220</strain>
    </source>
</reference>
<keyword evidence="5" id="KW-1185">Reference proteome</keyword>
<dbReference type="InterPro" id="IPR026037">
    <property type="entry name" value="PgpA"/>
</dbReference>
<feature type="transmembrane region" description="Helical" evidence="2">
    <location>
        <begin position="143"/>
        <end position="166"/>
    </location>
</feature>
<dbReference type="EMBL" id="CP003350">
    <property type="protein sequence ID" value="AFC84944.1"/>
    <property type="molecule type" value="Genomic_DNA"/>
</dbReference>
<feature type="transmembrane region" description="Helical" evidence="2">
    <location>
        <begin position="25"/>
        <end position="53"/>
    </location>
</feature>
<dbReference type="Pfam" id="PF04608">
    <property type="entry name" value="PgpA"/>
    <property type="match status" value="1"/>
</dbReference>
<evidence type="ECO:0000256" key="1">
    <source>
        <dbReference type="PIRNR" id="PIRNR006162"/>
    </source>
</evidence>
<comment type="catalytic activity">
    <reaction evidence="1">
        <text>a 1,2-diacyl-sn-glycero-3-phospho-(1'-sn-glycero-3'-phosphate) + H2O = a 1,2-diacyl-sn-glycero-3-phospho-(1'-sn-glycerol) + phosphate</text>
        <dbReference type="Rhea" id="RHEA:33751"/>
        <dbReference type="ChEBI" id="CHEBI:15377"/>
        <dbReference type="ChEBI" id="CHEBI:43474"/>
        <dbReference type="ChEBI" id="CHEBI:60110"/>
        <dbReference type="ChEBI" id="CHEBI:64716"/>
        <dbReference type="EC" id="3.1.3.27"/>
    </reaction>
</comment>
<evidence type="ECO:0000313" key="4">
    <source>
        <dbReference type="EMBL" id="AFC84944.1"/>
    </source>
</evidence>
<organism evidence="4 5">
    <name type="scientific">Frateuria aurantia (strain ATCC 33424 / DSM 6220 / KCTC 2777 / LMG 1558 / NBRC 3245 / NCIMB 13370)</name>
    <name type="common">Acetobacter aurantius</name>
    <dbReference type="NCBI Taxonomy" id="767434"/>
    <lineage>
        <taxon>Bacteria</taxon>
        <taxon>Pseudomonadati</taxon>
        <taxon>Pseudomonadota</taxon>
        <taxon>Gammaproteobacteria</taxon>
        <taxon>Lysobacterales</taxon>
        <taxon>Rhodanobacteraceae</taxon>
        <taxon>Frateuria</taxon>
    </lineage>
</organism>
<evidence type="ECO:0000256" key="2">
    <source>
        <dbReference type="SAM" id="Phobius"/>
    </source>
</evidence>
<keyword evidence="1" id="KW-0443">Lipid metabolism</keyword>
<feature type="transmembrane region" description="Helical" evidence="2">
    <location>
        <begin position="59"/>
        <end position="80"/>
    </location>
</feature>
<dbReference type="SUPFAM" id="SSF101307">
    <property type="entry name" value="YutG-like"/>
    <property type="match status" value="1"/>
</dbReference>
<keyword evidence="1" id="KW-1208">Phospholipid metabolism</keyword>
<evidence type="ECO:0000259" key="3">
    <source>
        <dbReference type="Pfam" id="PF04608"/>
    </source>
</evidence>
<dbReference type="OrthoDB" id="9804091at2"/>
<keyword evidence="1" id="KW-0997">Cell inner membrane</keyword>